<dbReference type="EMBL" id="CAJOBC010099906">
    <property type="protein sequence ID" value="CAF4463715.1"/>
    <property type="molecule type" value="Genomic_DNA"/>
</dbReference>
<proteinExistence type="predicted"/>
<accession>A0A816A0E1</accession>
<dbReference type="InterPro" id="IPR016024">
    <property type="entry name" value="ARM-type_fold"/>
</dbReference>
<reference evidence="1" key="1">
    <citation type="submission" date="2021-02" db="EMBL/GenBank/DDBJ databases">
        <authorList>
            <person name="Nowell W R."/>
        </authorList>
    </citation>
    <scope>NUCLEOTIDE SEQUENCE</scope>
</reference>
<dbReference type="AlphaFoldDB" id="A0A816A0E1"/>
<comment type="caution">
    <text evidence="1">The sequence shown here is derived from an EMBL/GenBank/DDBJ whole genome shotgun (WGS) entry which is preliminary data.</text>
</comment>
<dbReference type="Gene3D" id="1.25.10.10">
    <property type="entry name" value="Leucine-rich Repeat Variant"/>
    <property type="match status" value="1"/>
</dbReference>
<dbReference type="EMBL" id="CAJNOQ010033741">
    <property type="protein sequence ID" value="CAF1591396.1"/>
    <property type="molecule type" value="Genomic_DNA"/>
</dbReference>
<sequence length="89" mass="8949">TSTQPSRSLQAITLGDSDIGERGTSAIAPGRMGKSVAMPEVIKALLAALGDEDQDVRYSAAVALEGVIGGAAPHFSADAVLKLIDGLAS</sequence>
<dbReference type="Proteomes" id="UP000663829">
    <property type="component" value="Unassembled WGS sequence"/>
</dbReference>
<evidence type="ECO:0008006" key="4">
    <source>
        <dbReference type="Google" id="ProtNLM"/>
    </source>
</evidence>
<dbReference type="SUPFAM" id="SSF48371">
    <property type="entry name" value="ARM repeat"/>
    <property type="match status" value="1"/>
</dbReference>
<name>A0A816A0E1_9BILA</name>
<dbReference type="InterPro" id="IPR011989">
    <property type="entry name" value="ARM-like"/>
</dbReference>
<keyword evidence="3" id="KW-1185">Reference proteome</keyword>
<evidence type="ECO:0000313" key="1">
    <source>
        <dbReference type="EMBL" id="CAF1591396.1"/>
    </source>
</evidence>
<gene>
    <name evidence="1" type="ORF">GPM918_LOCUS41787</name>
    <name evidence="2" type="ORF">SRO942_LOCUS42897</name>
</gene>
<protein>
    <recommendedName>
        <fullName evidence="4">HEAT repeat domain-containing protein</fullName>
    </recommendedName>
</protein>
<organism evidence="1 3">
    <name type="scientific">Didymodactylos carnosus</name>
    <dbReference type="NCBI Taxonomy" id="1234261"/>
    <lineage>
        <taxon>Eukaryota</taxon>
        <taxon>Metazoa</taxon>
        <taxon>Spiralia</taxon>
        <taxon>Gnathifera</taxon>
        <taxon>Rotifera</taxon>
        <taxon>Eurotatoria</taxon>
        <taxon>Bdelloidea</taxon>
        <taxon>Philodinida</taxon>
        <taxon>Philodinidae</taxon>
        <taxon>Didymodactylos</taxon>
    </lineage>
</organism>
<feature type="non-terminal residue" evidence="1">
    <location>
        <position position="1"/>
    </location>
</feature>
<evidence type="ECO:0000313" key="2">
    <source>
        <dbReference type="EMBL" id="CAF4463715.1"/>
    </source>
</evidence>
<dbReference type="Proteomes" id="UP000681722">
    <property type="component" value="Unassembled WGS sequence"/>
</dbReference>
<evidence type="ECO:0000313" key="3">
    <source>
        <dbReference type="Proteomes" id="UP000663829"/>
    </source>
</evidence>
<dbReference type="OrthoDB" id="427518at2759"/>